<dbReference type="GO" id="GO:0008270">
    <property type="term" value="F:zinc ion binding"/>
    <property type="evidence" value="ECO:0007669"/>
    <property type="project" value="UniProtKB-KW"/>
</dbReference>
<evidence type="ECO:0000313" key="4">
    <source>
        <dbReference type="EMBL" id="KAF2255416.1"/>
    </source>
</evidence>
<dbReference type="EMBL" id="ML987190">
    <property type="protein sequence ID" value="KAF2255416.1"/>
    <property type="molecule type" value="Genomic_DNA"/>
</dbReference>
<name>A0A6A6IYK1_9PLEO</name>
<gene>
    <name evidence="4" type="ORF">BU26DRAFT_416451</name>
</gene>
<evidence type="ECO:0000313" key="5">
    <source>
        <dbReference type="Proteomes" id="UP000800094"/>
    </source>
</evidence>
<evidence type="ECO:0000256" key="1">
    <source>
        <dbReference type="PROSITE-ProRule" id="PRU00325"/>
    </source>
</evidence>
<evidence type="ECO:0000256" key="2">
    <source>
        <dbReference type="SAM" id="MobiDB-lite"/>
    </source>
</evidence>
<keyword evidence="1" id="KW-0863">Zinc-finger</keyword>
<dbReference type="InterPro" id="IPR007527">
    <property type="entry name" value="Znf_SWIM"/>
</dbReference>
<protein>
    <recommendedName>
        <fullName evidence="3">SWIM-type domain-containing protein</fullName>
    </recommendedName>
</protein>
<evidence type="ECO:0000259" key="3">
    <source>
        <dbReference type="PROSITE" id="PS50966"/>
    </source>
</evidence>
<feature type="compositionally biased region" description="Low complexity" evidence="2">
    <location>
        <begin position="20"/>
        <end position="48"/>
    </location>
</feature>
<keyword evidence="5" id="KW-1185">Reference proteome</keyword>
<dbReference type="AlphaFoldDB" id="A0A6A6IYK1"/>
<keyword evidence="1" id="KW-0479">Metal-binding</keyword>
<feature type="domain" description="SWIM-type" evidence="3">
    <location>
        <begin position="105"/>
        <end position="139"/>
    </location>
</feature>
<reference evidence="4" key="1">
    <citation type="journal article" date="2020" name="Stud. Mycol.">
        <title>101 Dothideomycetes genomes: a test case for predicting lifestyles and emergence of pathogens.</title>
        <authorList>
            <person name="Haridas S."/>
            <person name="Albert R."/>
            <person name="Binder M."/>
            <person name="Bloem J."/>
            <person name="Labutti K."/>
            <person name="Salamov A."/>
            <person name="Andreopoulos B."/>
            <person name="Baker S."/>
            <person name="Barry K."/>
            <person name="Bills G."/>
            <person name="Bluhm B."/>
            <person name="Cannon C."/>
            <person name="Castanera R."/>
            <person name="Culley D."/>
            <person name="Daum C."/>
            <person name="Ezra D."/>
            <person name="Gonzalez J."/>
            <person name="Henrissat B."/>
            <person name="Kuo A."/>
            <person name="Liang C."/>
            <person name="Lipzen A."/>
            <person name="Lutzoni F."/>
            <person name="Magnuson J."/>
            <person name="Mondo S."/>
            <person name="Nolan M."/>
            <person name="Ohm R."/>
            <person name="Pangilinan J."/>
            <person name="Park H.-J."/>
            <person name="Ramirez L."/>
            <person name="Alfaro M."/>
            <person name="Sun H."/>
            <person name="Tritt A."/>
            <person name="Yoshinaga Y."/>
            <person name="Zwiers L.-H."/>
            <person name="Turgeon B."/>
            <person name="Goodwin S."/>
            <person name="Spatafora J."/>
            <person name="Crous P."/>
            <person name="Grigoriev I."/>
        </authorList>
    </citation>
    <scope>NUCLEOTIDE SEQUENCE</scope>
    <source>
        <strain evidence="4">CBS 122368</strain>
    </source>
</reference>
<dbReference type="PROSITE" id="PS50966">
    <property type="entry name" value="ZF_SWIM"/>
    <property type="match status" value="1"/>
</dbReference>
<feature type="region of interest" description="Disordered" evidence="2">
    <location>
        <begin position="20"/>
        <end position="51"/>
    </location>
</feature>
<dbReference type="GeneID" id="54576491"/>
<keyword evidence="1" id="KW-0862">Zinc</keyword>
<accession>A0A6A6IYK1</accession>
<dbReference type="OrthoDB" id="5387895at2759"/>
<organism evidence="4 5">
    <name type="scientific">Trematosphaeria pertusa</name>
    <dbReference type="NCBI Taxonomy" id="390896"/>
    <lineage>
        <taxon>Eukaryota</taxon>
        <taxon>Fungi</taxon>
        <taxon>Dikarya</taxon>
        <taxon>Ascomycota</taxon>
        <taxon>Pezizomycotina</taxon>
        <taxon>Dothideomycetes</taxon>
        <taxon>Pleosporomycetidae</taxon>
        <taxon>Pleosporales</taxon>
        <taxon>Massarineae</taxon>
        <taxon>Trematosphaeriaceae</taxon>
        <taxon>Trematosphaeria</taxon>
    </lineage>
</organism>
<dbReference type="Proteomes" id="UP000800094">
    <property type="component" value="Unassembled WGS sequence"/>
</dbReference>
<proteinExistence type="predicted"/>
<sequence length="449" mass="50649">MSVEELSKLSLAETMVTTRAGAARARAAPSQDTQQSASSSEASSPTPSLIVSTNGLQYDVSEFDGDLRKRAKRGLIYEDNDIEMKFCEATEDDPKKYLFHLADDITVAMNGGNTPKCSCGANEDGRACKHIFWMLGQLTSQVQKTQPLQLAKDGSTVRDTRPAELIKKYGFETIAGHLDWPLLEEELPEEEDMVDEIANMLSVFEPTDDLPADFKSDETRDLSSRKYQEFKDLIADHAKKNNGLYIQLQGIIDRAFRARVFFAKIDHRIDRAFDAFQEYIAKGPTRTNAAQVDVKNCANRLKGLVQTIAEYYHEQIEEHPDPEDLATRAGKALLDILDGVADRDFDAYENITWSSEHPTDPKDRNLFVFLIYARPEDEGLFVLDTLQGLPQDGVIRHHWALIQGILEKLNRSNLWTPQEYMDAFRTLYPETRKRAASETGGSSAKRPMQ</sequence>
<dbReference type="RefSeq" id="XP_033690420.1">
    <property type="nucleotide sequence ID" value="XM_033823161.1"/>
</dbReference>